<evidence type="ECO:0000256" key="2">
    <source>
        <dbReference type="ARBA" id="ARBA00022692"/>
    </source>
</evidence>
<protein>
    <recommendedName>
        <fullName evidence="6">GtrA/DPMS transmembrane domain-containing protein</fullName>
    </recommendedName>
</protein>
<feature type="transmembrane region" description="Helical" evidence="5">
    <location>
        <begin position="190"/>
        <end position="211"/>
    </location>
</feature>
<feature type="transmembrane region" description="Helical" evidence="5">
    <location>
        <begin position="39"/>
        <end position="58"/>
    </location>
</feature>
<sequence>MITKKDYWIGAVAGFLTGVLALVMVFYLEISFPYKKAFFLIGVPVLFAFGVWLGGFLGRYFRVFTQFGKYVTAGFLSTLIDFTTLNVVSALTGVTAGIVIGWVNIPGFVIAVFNGYLWNKLWVFSPRLSVFPRGASDRNLVSDKTGVFSDFPKFLAVTVGGLILNSVTIIIITTYISIPLGLTPQRWLNVAKVLASILVIIWNFAGFKFFVFRK</sequence>
<organism evidence="7 8">
    <name type="scientific">Candidatus Giovannonibacteria bacterium RIFCSPHIGHO2_01_FULL_45_23</name>
    <dbReference type="NCBI Taxonomy" id="1798325"/>
    <lineage>
        <taxon>Bacteria</taxon>
        <taxon>Candidatus Giovannoniibacteriota</taxon>
    </lineage>
</organism>
<dbReference type="STRING" id="1798325.A2834_04035"/>
<evidence type="ECO:0000313" key="8">
    <source>
        <dbReference type="Proteomes" id="UP000179251"/>
    </source>
</evidence>
<keyword evidence="2 5" id="KW-0812">Transmembrane</keyword>
<dbReference type="Proteomes" id="UP000179251">
    <property type="component" value="Unassembled WGS sequence"/>
</dbReference>
<proteinExistence type="predicted"/>
<accession>A0A1F5VIP4</accession>
<dbReference type="GO" id="GO:0000271">
    <property type="term" value="P:polysaccharide biosynthetic process"/>
    <property type="evidence" value="ECO:0007669"/>
    <property type="project" value="InterPro"/>
</dbReference>
<dbReference type="InterPro" id="IPR007267">
    <property type="entry name" value="GtrA_DPMS_TM"/>
</dbReference>
<evidence type="ECO:0000259" key="6">
    <source>
        <dbReference type="Pfam" id="PF04138"/>
    </source>
</evidence>
<evidence type="ECO:0000256" key="5">
    <source>
        <dbReference type="SAM" id="Phobius"/>
    </source>
</evidence>
<feature type="transmembrane region" description="Helical" evidence="5">
    <location>
        <begin position="70"/>
        <end position="88"/>
    </location>
</feature>
<keyword evidence="3 5" id="KW-1133">Transmembrane helix</keyword>
<evidence type="ECO:0000256" key="4">
    <source>
        <dbReference type="ARBA" id="ARBA00023136"/>
    </source>
</evidence>
<gene>
    <name evidence="7" type="ORF">A2834_04035</name>
</gene>
<dbReference type="GO" id="GO:0016020">
    <property type="term" value="C:membrane"/>
    <property type="evidence" value="ECO:0007669"/>
    <property type="project" value="UniProtKB-SubCell"/>
</dbReference>
<feature type="transmembrane region" description="Helical" evidence="5">
    <location>
        <begin position="154"/>
        <end position="178"/>
    </location>
</feature>
<reference evidence="7 8" key="1">
    <citation type="journal article" date="2016" name="Nat. Commun.">
        <title>Thousands of microbial genomes shed light on interconnected biogeochemical processes in an aquifer system.</title>
        <authorList>
            <person name="Anantharaman K."/>
            <person name="Brown C.T."/>
            <person name="Hug L.A."/>
            <person name="Sharon I."/>
            <person name="Castelle C.J."/>
            <person name="Probst A.J."/>
            <person name="Thomas B.C."/>
            <person name="Singh A."/>
            <person name="Wilkins M.J."/>
            <person name="Karaoz U."/>
            <person name="Brodie E.L."/>
            <person name="Williams K.H."/>
            <person name="Hubbard S.S."/>
            <person name="Banfield J.F."/>
        </authorList>
    </citation>
    <scope>NUCLEOTIDE SEQUENCE [LARGE SCALE GENOMIC DNA]</scope>
</reference>
<dbReference type="AlphaFoldDB" id="A0A1F5VIP4"/>
<evidence type="ECO:0000313" key="7">
    <source>
        <dbReference type="EMBL" id="OGF63274.1"/>
    </source>
</evidence>
<feature type="transmembrane region" description="Helical" evidence="5">
    <location>
        <begin position="7"/>
        <end position="27"/>
    </location>
</feature>
<evidence type="ECO:0000256" key="1">
    <source>
        <dbReference type="ARBA" id="ARBA00004141"/>
    </source>
</evidence>
<keyword evidence="4 5" id="KW-0472">Membrane</keyword>
<feature type="transmembrane region" description="Helical" evidence="5">
    <location>
        <begin position="94"/>
        <end position="118"/>
    </location>
</feature>
<comment type="subcellular location">
    <subcellularLocation>
        <location evidence="1">Membrane</location>
        <topology evidence="1">Multi-pass membrane protein</topology>
    </subcellularLocation>
</comment>
<name>A0A1F5VIP4_9BACT</name>
<dbReference type="Pfam" id="PF04138">
    <property type="entry name" value="GtrA_DPMS_TM"/>
    <property type="match status" value="1"/>
</dbReference>
<comment type="caution">
    <text evidence="7">The sequence shown here is derived from an EMBL/GenBank/DDBJ whole genome shotgun (WGS) entry which is preliminary data.</text>
</comment>
<feature type="domain" description="GtrA/DPMS transmembrane" evidence="6">
    <location>
        <begin position="69"/>
        <end position="212"/>
    </location>
</feature>
<evidence type="ECO:0000256" key="3">
    <source>
        <dbReference type="ARBA" id="ARBA00022989"/>
    </source>
</evidence>
<dbReference type="EMBL" id="MFHD01000005">
    <property type="protein sequence ID" value="OGF63274.1"/>
    <property type="molecule type" value="Genomic_DNA"/>
</dbReference>